<dbReference type="InterPro" id="IPR036986">
    <property type="entry name" value="S4_RNA-bd_sf"/>
</dbReference>
<gene>
    <name evidence="3" type="ORF">ACFQ2F_03510</name>
</gene>
<evidence type="ECO:0000256" key="1">
    <source>
        <dbReference type="PROSITE-ProRule" id="PRU00182"/>
    </source>
</evidence>
<accession>A0ABW3J9Q0</accession>
<protein>
    <submittedName>
        <fullName evidence="3">RNA-binding S4 domain-containing protein</fullName>
    </submittedName>
</protein>
<dbReference type="Proteomes" id="UP001597102">
    <property type="component" value="Unassembled WGS sequence"/>
</dbReference>
<dbReference type="Pfam" id="PF01479">
    <property type="entry name" value="S4"/>
    <property type="match status" value="1"/>
</dbReference>
<reference evidence="4" key="1">
    <citation type="journal article" date="2019" name="Int. J. Syst. Evol. Microbiol.">
        <title>The Global Catalogue of Microorganisms (GCM) 10K type strain sequencing project: providing services to taxonomists for standard genome sequencing and annotation.</title>
        <authorList>
            <consortium name="The Broad Institute Genomics Platform"/>
            <consortium name="The Broad Institute Genome Sequencing Center for Infectious Disease"/>
            <person name="Wu L."/>
            <person name="Ma J."/>
        </authorList>
    </citation>
    <scope>NUCLEOTIDE SEQUENCE [LARGE SCALE GENOMIC DNA]</scope>
    <source>
        <strain evidence="4">CCUG 61697</strain>
    </source>
</reference>
<dbReference type="SMART" id="SM00363">
    <property type="entry name" value="S4"/>
    <property type="match status" value="1"/>
</dbReference>
<dbReference type="InterPro" id="IPR002942">
    <property type="entry name" value="S4_RNA-bd"/>
</dbReference>
<name>A0ABW3J9Q0_9HYPH</name>
<organism evidence="3 4">
    <name type="scientific">Methyloligella solikamskensis</name>
    <dbReference type="NCBI Taxonomy" id="1177756"/>
    <lineage>
        <taxon>Bacteria</taxon>
        <taxon>Pseudomonadati</taxon>
        <taxon>Pseudomonadota</taxon>
        <taxon>Alphaproteobacteria</taxon>
        <taxon>Hyphomicrobiales</taxon>
        <taxon>Hyphomicrobiaceae</taxon>
        <taxon>Methyloligella</taxon>
    </lineage>
</organism>
<sequence>MRYPADQSERPDGQRLDKWIWCARLVKTRSLATSLVEAGKIRLNGERVRKPSRRVRPGDVLTGAHGGRLWVVRVIDSAERRVPASAVADLYENLTPEPATDRMRG</sequence>
<evidence type="ECO:0000313" key="4">
    <source>
        <dbReference type="Proteomes" id="UP001597102"/>
    </source>
</evidence>
<dbReference type="EMBL" id="JBHTJO010000001">
    <property type="protein sequence ID" value="MFD0986162.1"/>
    <property type="molecule type" value="Genomic_DNA"/>
</dbReference>
<keyword evidence="4" id="KW-1185">Reference proteome</keyword>
<dbReference type="SUPFAM" id="SSF55174">
    <property type="entry name" value="Alpha-L RNA-binding motif"/>
    <property type="match status" value="1"/>
</dbReference>
<dbReference type="PROSITE" id="PS50889">
    <property type="entry name" value="S4"/>
    <property type="match status" value="1"/>
</dbReference>
<comment type="caution">
    <text evidence="3">The sequence shown here is derived from an EMBL/GenBank/DDBJ whole genome shotgun (WGS) entry which is preliminary data.</text>
</comment>
<dbReference type="Gene3D" id="3.10.290.10">
    <property type="entry name" value="RNA-binding S4 domain"/>
    <property type="match status" value="1"/>
</dbReference>
<dbReference type="CDD" id="cd00165">
    <property type="entry name" value="S4"/>
    <property type="match status" value="1"/>
</dbReference>
<keyword evidence="1" id="KW-0694">RNA-binding</keyword>
<evidence type="ECO:0000259" key="2">
    <source>
        <dbReference type="SMART" id="SM00363"/>
    </source>
</evidence>
<feature type="domain" description="RNA-binding S4" evidence="2">
    <location>
        <begin position="14"/>
        <end position="76"/>
    </location>
</feature>
<dbReference type="RefSeq" id="WP_379085766.1">
    <property type="nucleotide sequence ID" value="NZ_JBHTJO010000001.1"/>
</dbReference>
<proteinExistence type="predicted"/>
<evidence type="ECO:0000313" key="3">
    <source>
        <dbReference type="EMBL" id="MFD0986162.1"/>
    </source>
</evidence>